<sequence>MTDLIAHLESFLGLITGGTRGDDSTPSGVQVAWFAEDVPFAGVTTMATVGLSRYHLAQSTDAGIHHELLMHLPTHGQPANAAGVLFQVARMAIARGYGLARGEILGPSGTLFEGTPMTALYAATPGYLPAAFHTCETSAATIVMTCLVPLTTSDAIYARTHGWRALEQAIAEEQPDLVNLNRPSLRVGTAT</sequence>
<organism evidence="2 3">
    <name type="scientific">Catellatospora citrea</name>
    <dbReference type="NCBI Taxonomy" id="53366"/>
    <lineage>
        <taxon>Bacteria</taxon>
        <taxon>Bacillati</taxon>
        <taxon>Actinomycetota</taxon>
        <taxon>Actinomycetes</taxon>
        <taxon>Micromonosporales</taxon>
        <taxon>Micromonosporaceae</taxon>
        <taxon>Catellatospora</taxon>
    </lineage>
</organism>
<evidence type="ECO:0000259" key="1">
    <source>
        <dbReference type="Pfam" id="PF05076"/>
    </source>
</evidence>
<dbReference type="AlphaFoldDB" id="A0A8J3KQP6"/>
<feature type="domain" description="Suppressor of fused-like" evidence="1">
    <location>
        <begin position="28"/>
        <end position="183"/>
    </location>
</feature>
<gene>
    <name evidence="2" type="ORF">Cci01nite_53430</name>
</gene>
<reference evidence="2 3" key="1">
    <citation type="submission" date="2021-01" db="EMBL/GenBank/DDBJ databases">
        <title>Whole genome shotgun sequence of Catellatospora citrea NBRC 14495.</title>
        <authorList>
            <person name="Komaki H."/>
            <person name="Tamura T."/>
        </authorList>
    </citation>
    <scope>NUCLEOTIDE SEQUENCE [LARGE SCALE GENOMIC DNA]</scope>
    <source>
        <strain evidence="2 3">NBRC 14495</strain>
    </source>
</reference>
<accession>A0A8J3KQP6</accession>
<name>A0A8J3KQP6_9ACTN</name>
<keyword evidence="3" id="KW-1185">Reference proteome</keyword>
<evidence type="ECO:0000313" key="2">
    <source>
        <dbReference type="EMBL" id="GIG00250.1"/>
    </source>
</evidence>
<comment type="caution">
    <text evidence="2">The sequence shown here is derived from an EMBL/GenBank/DDBJ whole genome shotgun (WGS) entry which is preliminary data.</text>
</comment>
<proteinExistence type="predicted"/>
<protein>
    <recommendedName>
        <fullName evidence="1">Suppressor of fused-like domain-containing protein</fullName>
    </recommendedName>
</protein>
<evidence type="ECO:0000313" key="3">
    <source>
        <dbReference type="Proteomes" id="UP000659904"/>
    </source>
</evidence>
<dbReference type="EMBL" id="BONH01000027">
    <property type="protein sequence ID" value="GIG00250.1"/>
    <property type="molecule type" value="Genomic_DNA"/>
</dbReference>
<dbReference type="Proteomes" id="UP000659904">
    <property type="component" value="Unassembled WGS sequence"/>
</dbReference>
<dbReference type="Pfam" id="PF05076">
    <property type="entry name" value="SUFU"/>
    <property type="match status" value="1"/>
</dbReference>
<dbReference type="InterPro" id="IPR020941">
    <property type="entry name" value="SUFU-like_domain"/>
</dbReference>
<dbReference type="RefSeq" id="WP_170213332.1">
    <property type="nucleotide sequence ID" value="NZ_BONH01000027.1"/>
</dbReference>